<reference evidence="3 4" key="1">
    <citation type="submission" date="2024-10" db="EMBL/GenBank/DDBJ databases">
        <title>The Natural Products Discovery Center: Release of the First 8490 Sequenced Strains for Exploring Actinobacteria Biosynthetic Diversity.</title>
        <authorList>
            <person name="Kalkreuter E."/>
            <person name="Kautsar S.A."/>
            <person name="Yang D."/>
            <person name="Bader C.D."/>
            <person name="Teijaro C.N."/>
            <person name="Fluegel L."/>
            <person name="Davis C.M."/>
            <person name="Simpson J.R."/>
            <person name="Lauterbach L."/>
            <person name="Steele A.D."/>
            <person name="Gui C."/>
            <person name="Meng S."/>
            <person name="Li G."/>
            <person name="Viehrig K."/>
            <person name="Ye F."/>
            <person name="Su P."/>
            <person name="Kiefer A.F."/>
            <person name="Nichols A."/>
            <person name="Cepeda A.J."/>
            <person name="Yan W."/>
            <person name="Fan B."/>
            <person name="Jiang Y."/>
            <person name="Adhikari A."/>
            <person name="Zheng C.-J."/>
            <person name="Schuster L."/>
            <person name="Cowan T.M."/>
            <person name="Smanski M.J."/>
            <person name="Chevrette M.G."/>
            <person name="De Carvalho L.P.S."/>
            <person name="Shen B."/>
        </authorList>
    </citation>
    <scope>NUCLEOTIDE SEQUENCE [LARGE SCALE GENOMIC DNA]</scope>
    <source>
        <strain evidence="3 4">NPDC019626</strain>
    </source>
</reference>
<evidence type="ECO:0000259" key="1">
    <source>
        <dbReference type="Pfam" id="PF01636"/>
    </source>
</evidence>
<keyword evidence="4" id="KW-1185">Reference proteome</keyword>
<proteinExistence type="predicted"/>
<dbReference type="PANTHER" id="PTHR21310">
    <property type="entry name" value="AMINOGLYCOSIDE PHOSPHOTRANSFERASE-RELATED-RELATED"/>
    <property type="match status" value="1"/>
</dbReference>
<gene>
    <name evidence="3" type="ORF">ACH47G_02260</name>
</gene>
<dbReference type="PANTHER" id="PTHR21310:SF57">
    <property type="entry name" value="BLR2944 PROTEIN"/>
    <property type="match status" value="1"/>
</dbReference>
<feature type="domain" description="Aminoglycoside phosphotransferase" evidence="1">
    <location>
        <begin position="30"/>
        <end position="264"/>
    </location>
</feature>
<dbReference type="InterPro" id="IPR002575">
    <property type="entry name" value="Aminoglycoside_PTrfase"/>
</dbReference>
<dbReference type="InterPro" id="IPR011009">
    <property type="entry name" value="Kinase-like_dom_sf"/>
</dbReference>
<organism evidence="3 4">
    <name type="scientific">Nocardia beijingensis</name>
    <dbReference type="NCBI Taxonomy" id="95162"/>
    <lineage>
        <taxon>Bacteria</taxon>
        <taxon>Bacillati</taxon>
        <taxon>Actinomycetota</taxon>
        <taxon>Actinomycetes</taxon>
        <taxon>Mycobacteriales</taxon>
        <taxon>Nocardiaceae</taxon>
        <taxon>Nocardia</taxon>
    </lineage>
</organism>
<dbReference type="EMBL" id="JBIRXV010000001">
    <property type="protein sequence ID" value="MFI2319290.1"/>
    <property type="molecule type" value="Genomic_DNA"/>
</dbReference>
<dbReference type="Gene3D" id="3.90.1200.10">
    <property type="match status" value="1"/>
</dbReference>
<dbReference type="SUPFAM" id="SSF56112">
    <property type="entry name" value="Protein kinase-like (PK-like)"/>
    <property type="match status" value="1"/>
</dbReference>
<dbReference type="RefSeq" id="WP_396945892.1">
    <property type="nucleotide sequence ID" value="NZ_JBIRXV010000001.1"/>
</dbReference>
<dbReference type="Proteomes" id="UP001611450">
    <property type="component" value="Unassembled WGS sequence"/>
</dbReference>
<dbReference type="InterPro" id="IPR051678">
    <property type="entry name" value="AGP_Transferase"/>
</dbReference>
<dbReference type="Gene3D" id="3.30.200.20">
    <property type="entry name" value="Phosphorylase Kinase, domain 1"/>
    <property type="match status" value="1"/>
</dbReference>
<dbReference type="Pfam" id="PF01636">
    <property type="entry name" value="APH"/>
    <property type="match status" value="1"/>
</dbReference>
<protein>
    <submittedName>
        <fullName evidence="3">Phosphotransferase</fullName>
    </submittedName>
</protein>
<evidence type="ECO:0000313" key="3">
    <source>
        <dbReference type="EMBL" id="MFI2319290.1"/>
    </source>
</evidence>
<dbReference type="CDD" id="cd05154">
    <property type="entry name" value="ACAD10_11_N-like"/>
    <property type="match status" value="1"/>
</dbReference>
<evidence type="ECO:0000313" key="4">
    <source>
        <dbReference type="Proteomes" id="UP001611450"/>
    </source>
</evidence>
<dbReference type="InterPro" id="IPR046252">
    <property type="entry name" value="DUF6285"/>
</dbReference>
<accession>A0ABW7W8H6</accession>
<evidence type="ECO:0000259" key="2">
    <source>
        <dbReference type="Pfam" id="PF19802"/>
    </source>
</evidence>
<name>A0ABW7W8H6_9NOCA</name>
<dbReference type="Pfam" id="PF19802">
    <property type="entry name" value="DUF6285"/>
    <property type="match status" value="1"/>
</dbReference>
<feature type="domain" description="DUF6285" evidence="2">
    <location>
        <begin position="375"/>
        <end position="453"/>
    </location>
</feature>
<dbReference type="InterPro" id="IPR041726">
    <property type="entry name" value="ACAD10_11_N"/>
</dbReference>
<sequence>MAVTTSAVTLADGVRAVLSEATGARLAAAEVRRLTGGASREVYAVHATDETGRQLAAVLRRDPPGHGDIGRMRAEAACLRAAAAAGVPVPEVLASGDSAPGIDAPYLLMNLIDGESIPRKLQRDAEFENVRGHIAEDFGYVLGLIHRTPIDTLTVLDDADPLDAIERIYRDIRDPRPAVEIGLRWLREHRPAGRPACLVHGDFRLGNLLIDPTGIRGVLDWELAHLGDPIEDLGWLCVRAWRFGAPAPVAGLGTREQLLDGYQRATGDRPADAELHWWEVFGTLKWLILSRFQAERHLGGAERSLELAAIGRRVCESEYDLLDALDLLDTTAYGSPPAPAEATTVHDRPGVTEILDLVAQTLAEDIGPALAEDRERQRYLLRICVSLLRISGREVRDTGATSRVAALLDALNCSSEAELAEELRAGALPYTDEAVRRTVSAAVLSRLRVANPRHSRAPSAVLPSER</sequence>
<comment type="caution">
    <text evidence="3">The sequence shown here is derived from an EMBL/GenBank/DDBJ whole genome shotgun (WGS) entry which is preliminary data.</text>
</comment>